<reference evidence="2 3" key="1">
    <citation type="submission" date="2014-11" db="EMBL/GenBank/DDBJ databases">
        <title>Draft Genome Sequences of Paenibacillus polymyxa NRRL B-30509 and Paenibacillus terrae NRRL B-30644, Strains from a Poultry Environment that Produce Tridecaptin A and Paenicidins.</title>
        <authorList>
            <person name="van Belkum M.J."/>
            <person name="Lohans C.T."/>
            <person name="Vederas J.C."/>
        </authorList>
    </citation>
    <scope>NUCLEOTIDE SEQUENCE [LARGE SCALE GENOMIC DNA]</scope>
    <source>
        <strain evidence="2 3">NRRL B-30644</strain>
    </source>
</reference>
<evidence type="ECO:0000313" key="3">
    <source>
        <dbReference type="Proteomes" id="UP000032534"/>
    </source>
</evidence>
<dbReference type="PATRIC" id="fig|159743.3.peg.2143"/>
<protein>
    <submittedName>
        <fullName evidence="2">Uncharacterized protein</fullName>
    </submittedName>
</protein>
<proteinExistence type="predicted"/>
<dbReference type="EMBL" id="JTHP01000014">
    <property type="protein sequence ID" value="KJD45885.1"/>
    <property type="molecule type" value="Genomic_DNA"/>
</dbReference>
<dbReference type="Proteomes" id="UP000032534">
    <property type="component" value="Unassembled WGS sequence"/>
</dbReference>
<keyword evidence="1" id="KW-1133">Transmembrane helix</keyword>
<gene>
    <name evidence="2" type="ORF">QD47_09600</name>
</gene>
<dbReference type="AlphaFoldDB" id="A0A0D7X391"/>
<evidence type="ECO:0000313" key="2">
    <source>
        <dbReference type="EMBL" id="KJD45885.1"/>
    </source>
</evidence>
<accession>A0A0D7X391</accession>
<dbReference type="OrthoDB" id="2654637at2"/>
<dbReference type="RefSeq" id="WP_044645917.1">
    <property type="nucleotide sequence ID" value="NZ_JTHP01000014.1"/>
</dbReference>
<keyword evidence="3" id="KW-1185">Reference proteome</keyword>
<sequence length="66" mass="7169">MNKILAFSILGMGITGAVLIISIALLFNSPIGNVLKMVTAASTLSFIIFAVSALVFRRRLDDEKRE</sequence>
<organism evidence="2 3">
    <name type="scientific">Paenibacillus terrae</name>
    <dbReference type="NCBI Taxonomy" id="159743"/>
    <lineage>
        <taxon>Bacteria</taxon>
        <taxon>Bacillati</taxon>
        <taxon>Bacillota</taxon>
        <taxon>Bacilli</taxon>
        <taxon>Bacillales</taxon>
        <taxon>Paenibacillaceae</taxon>
        <taxon>Paenibacillus</taxon>
    </lineage>
</organism>
<keyword evidence="1" id="KW-0472">Membrane</keyword>
<feature type="transmembrane region" description="Helical" evidence="1">
    <location>
        <begin position="7"/>
        <end position="28"/>
    </location>
</feature>
<comment type="caution">
    <text evidence="2">The sequence shown here is derived from an EMBL/GenBank/DDBJ whole genome shotgun (WGS) entry which is preliminary data.</text>
</comment>
<feature type="transmembrane region" description="Helical" evidence="1">
    <location>
        <begin position="34"/>
        <end position="56"/>
    </location>
</feature>
<name>A0A0D7X391_9BACL</name>
<keyword evidence="1" id="KW-0812">Transmembrane</keyword>
<evidence type="ECO:0000256" key="1">
    <source>
        <dbReference type="SAM" id="Phobius"/>
    </source>
</evidence>